<evidence type="ECO:0000256" key="1">
    <source>
        <dbReference type="SAM" id="SignalP"/>
    </source>
</evidence>
<evidence type="ECO:0000313" key="2">
    <source>
        <dbReference type="EMBL" id="XDU65888.1"/>
    </source>
</evidence>
<proteinExistence type="predicted"/>
<feature type="chain" id="PRO_5044259593" description="Lipoprotein" evidence="1">
    <location>
        <begin position="23"/>
        <end position="65"/>
    </location>
</feature>
<accession>A0AB39VDV1</accession>
<dbReference type="KEGG" id="lrug:AB8B22_05525"/>
<evidence type="ECO:0008006" key="3">
    <source>
        <dbReference type="Google" id="ProtNLM"/>
    </source>
</evidence>
<reference evidence="2" key="1">
    <citation type="submission" date="2024-07" db="EMBL/GenBank/DDBJ databases">
        <authorList>
            <person name="Li X.-J."/>
            <person name="Wang X."/>
        </authorList>
    </citation>
    <scope>NUCLEOTIDE SEQUENCE</scope>
    <source>
        <strain evidence="2">HSP-334</strain>
    </source>
</reference>
<dbReference type="AlphaFoldDB" id="A0AB39VDV1"/>
<organism evidence="2">
    <name type="scientific">Leptotrichia rugosa</name>
    <dbReference type="NCBI Taxonomy" id="3239302"/>
    <lineage>
        <taxon>Bacteria</taxon>
        <taxon>Fusobacteriati</taxon>
        <taxon>Fusobacteriota</taxon>
        <taxon>Fusobacteriia</taxon>
        <taxon>Fusobacteriales</taxon>
        <taxon>Leptotrichiaceae</taxon>
        <taxon>Leptotrichia</taxon>
    </lineage>
</organism>
<feature type="signal peptide" evidence="1">
    <location>
        <begin position="1"/>
        <end position="22"/>
    </location>
</feature>
<name>A0AB39VDV1_9FUSO</name>
<protein>
    <recommendedName>
        <fullName evidence="3">Lipoprotein</fullName>
    </recommendedName>
</protein>
<dbReference type="PROSITE" id="PS51257">
    <property type="entry name" value="PROKAR_LIPOPROTEIN"/>
    <property type="match status" value="1"/>
</dbReference>
<sequence>MKKIALNSILILGVLGMMQGCASTHSISSFKQQGYKTKEEMEKMGKENITCIVDYGKTSWCKQNK</sequence>
<dbReference type="EMBL" id="CP165644">
    <property type="protein sequence ID" value="XDU65888.1"/>
    <property type="molecule type" value="Genomic_DNA"/>
</dbReference>
<gene>
    <name evidence="2" type="ORF">AB8B22_05525</name>
</gene>
<keyword evidence="1" id="KW-0732">Signal</keyword>
<dbReference type="RefSeq" id="WP_094080497.1">
    <property type="nucleotide sequence ID" value="NZ_CP165644.1"/>
</dbReference>